<dbReference type="InterPro" id="IPR011747">
    <property type="entry name" value="CHP02241"/>
</dbReference>
<protein>
    <submittedName>
        <fullName evidence="1">Conserved hypothetical phage tail region protein</fullName>
    </submittedName>
</protein>
<dbReference type="NCBIfam" id="TIGR02241">
    <property type="entry name" value="conserved hypothetical phage tail region protein"/>
    <property type="match status" value="1"/>
</dbReference>
<dbReference type="Pfam" id="PF06841">
    <property type="entry name" value="Phage_T4_gp19"/>
    <property type="match status" value="1"/>
</dbReference>
<dbReference type="AlphaFoldDB" id="A0A1H0WTI2"/>
<gene>
    <name evidence="1" type="ORF">SAMN05421507_12233</name>
</gene>
<dbReference type="PANTHER" id="PTHR38009">
    <property type="entry name" value="CONSERVED HYPOTHETICAL PHAGE TAIL PROTEIN"/>
    <property type="match status" value="1"/>
</dbReference>
<organism evidence="1 2">
    <name type="scientific">Lentzea jiangxiensis</name>
    <dbReference type="NCBI Taxonomy" id="641025"/>
    <lineage>
        <taxon>Bacteria</taxon>
        <taxon>Bacillati</taxon>
        <taxon>Actinomycetota</taxon>
        <taxon>Actinomycetes</taxon>
        <taxon>Pseudonocardiales</taxon>
        <taxon>Pseudonocardiaceae</taxon>
        <taxon>Lentzea</taxon>
    </lineage>
</organism>
<dbReference type="RefSeq" id="WP_090103935.1">
    <property type="nucleotide sequence ID" value="NZ_FNIX01000022.1"/>
</dbReference>
<dbReference type="OrthoDB" id="9799891at2"/>
<dbReference type="EMBL" id="FNIX01000022">
    <property type="protein sequence ID" value="SDP93536.1"/>
    <property type="molecule type" value="Genomic_DNA"/>
</dbReference>
<dbReference type="InterPro" id="IPR010667">
    <property type="entry name" value="Phage_T4_Gp19"/>
</dbReference>
<evidence type="ECO:0000313" key="1">
    <source>
        <dbReference type="EMBL" id="SDP93536.1"/>
    </source>
</evidence>
<dbReference type="GO" id="GO:0005198">
    <property type="term" value="F:structural molecule activity"/>
    <property type="evidence" value="ECO:0007669"/>
    <property type="project" value="InterPro"/>
</dbReference>
<dbReference type="Proteomes" id="UP000199691">
    <property type="component" value="Unassembled WGS sequence"/>
</dbReference>
<dbReference type="PANTHER" id="PTHR38009:SF1">
    <property type="entry name" value="CONSERVED HYPOTHETICAL PHAGE TAIL PROTEIN"/>
    <property type="match status" value="1"/>
</dbReference>
<accession>A0A1H0WTI2</accession>
<evidence type="ECO:0000313" key="2">
    <source>
        <dbReference type="Proteomes" id="UP000199691"/>
    </source>
</evidence>
<reference evidence="2" key="1">
    <citation type="submission" date="2016-10" db="EMBL/GenBank/DDBJ databases">
        <authorList>
            <person name="Varghese N."/>
            <person name="Submissions S."/>
        </authorList>
    </citation>
    <scope>NUCLEOTIDE SEQUENCE [LARGE SCALE GENOMIC DNA]</scope>
    <source>
        <strain evidence="2">CGMCC 4.6609</strain>
    </source>
</reference>
<name>A0A1H0WTI2_9PSEU</name>
<dbReference type="STRING" id="641025.SAMN05421507_12233"/>
<proteinExistence type="predicted"/>
<sequence length="146" mass="16013">MSDSDDVFASSVFFRLTIADDDLGMFHTCDGLGAQVEVEQYAEGGNNGFTWSLPSRITWSNITMTRPVTGDSAKVLKWFNEVIKEADREDGEIVALAPDLTPIVSWQVMGIIPVRWQGPSFDPNQSQAAVETLEFAHEGLQASGDD</sequence>
<keyword evidence="2" id="KW-1185">Reference proteome</keyword>